<dbReference type="Pfam" id="PF19571">
    <property type="entry name" value="ACT_8"/>
    <property type="match status" value="1"/>
</dbReference>
<dbReference type="Proteomes" id="UP001071230">
    <property type="component" value="Unassembled WGS sequence"/>
</dbReference>
<dbReference type="EMBL" id="LR746496">
    <property type="protein sequence ID" value="CAA7602765.1"/>
    <property type="molecule type" value="Genomic_DNA"/>
</dbReference>
<sequence>MTQAEGRQELFELGVRDAALEYGVLLSRVETQVSRLDEGVNAAVLQLSIFLENTKGRLAEVLNLLADLGVNVRALSLADTKDYGVLRLMVDSPEQVAEELRQKNCVVSLTPVFVLEVPDEVGGLVGVLNRLVPEGVVVEYMYAFVEKAREKAQVVIRVRDNQGMEKALKKLGLN</sequence>
<reference evidence="3" key="1">
    <citation type="submission" date="2014-11" db="EMBL/GenBank/DDBJ databases">
        <authorList>
            <person name="Hornung B.V."/>
        </authorList>
    </citation>
    <scope>NUCLEOTIDE SEQUENCE</scope>
    <source>
        <strain evidence="3">INE</strain>
    </source>
</reference>
<evidence type="ECO:0000313" key="4">
    <source>
        <dbReference type="Proteomes" id="UP001071230"/>
    </source>
</evidence>
<protein>
    <submittedName>
        <fullName evidence="3">ACT domain-containing protein</fullName>
    </submittedName>
    <submittedName>
        <fullName evidence="2">Small subunit acetolactate synthase synthase transferase acid biosynthesis iii lyase</fullName>
    </submittedName>
</protein>
<dbReference type="PROSITE" id="PS51671">
    <property type="entry name" value="ACT"/>
    <property type="match status" value="1"/>
</dbReference>
<dbReference type="Gene3D" id="3.30.2130.10">
    <property type="entry name" value="VC0802-like"/>
    <property type="match status" value="1"/>
</dbReference>
<dbReference type="EMBL" id="CDGJ01000027">
    <property type="protein sequence ID" value="CEJ06378.1"/>
    <property type="molecule type" value="Genomic_DNA"/>
</dbReference>
<organism evidence="2">
    <name type="scientific">Acididesulfobacillus acetoxydans</name>
    <dbReference type="NCBI Taxonomy" id="1561005"/>
    <lineage>
        <taxon>Bacteria</taxon>
        <taxon>Bacillati</taxon>
        <taxon>Bacillota</taxon>
        <taxon>Clostridia</taxon>
        <taxon>Eubacteriales</taxon>
        <taxon>Peptococcaceae</taxon>
        <taxon>Acididesulfobacillus</taxon>
    </lineage>
</organism>
<name>A0A8S0Y464_9FIRM</name>
<dbReference type="Proteomes" id="UP000836597">
    <property type="component" value="Chromosome"/>
</dbReference>
<keyword evidence="4" id="KW-1185">Reference proteome</keyword>
<evidence type="ECO:0000313" key="3">
    <source>
        <dbReference type="EMBL" id="CEJ06378.1"/>
    </source>
</evidence>
<dbReference type="GO" id="GO:0016740">
    <property type="term" value="F:transferase activity"/>
    <property type="evidence" value="ECO:0007669"/>
    <property type="project" value="UniProtKB-KW"/>
</dbReference>
<dbReference type="SUPFAM" id="SSF55021">
    <property type="entry name" value="ACT-like"/>
    <property type="match status" value="2"/>
</dbReference>
<accession>A0A8S0Y464</accession>
<evidence type="ECO:0000313" key="2">
    <source>
        <dbReference type="EMBL" id="CAA7602765.1"/>
    </source>
</evidence>
<gene>
    <name evidence="3" type="ORF">DEACI_0826</name>
    <name evidence="2" type="ORF">DEACI_3444</name>
</gene>
<dbReference type="AlphaFoldDB" id="A0A8S0Y464"/>
<keyword evidence="2" id="KW-0456">Lyase</keyword>
<dbReference type="KEGG" id="aacx:DEACI_3444"/>
<dbReference type="PANTHER" id="PTHR40099">
    <property type="entry name" value="ACETOLACTATE SYNTHASE, SMALL SUBUNIT"/>
    <property type="match status" value="1"/>
</dbReference>
<keyword evidence="2" id="KW-0808">Transferase</keyword>
<dbReference type="PANTHER" id="PTHR40099:SF1">
    <property type="entry name" value="ACETOLACTATE SYNTHASE, SMALL SUBUNIT"/>
    <property type="match status" value="1"/>
</dbReference>
<proteinExistence type="predicted"/>
<dbReference type="InterPro" id="IPR045865">
    <property type="entry name" value="ACT-like_dom_sf"/>
</dbReference>
<dbReference type="InterPro" id="IPR002912">
    <property type="entry name" value="ACT_dom"/>
</dbReference>
<reference evidence="2" key="2">
    <citation type="submission" date="2020-01" db="EMBL/GenBank/DDBJ databases">
        <authorList>
            <person name="Hornung B."/>
        </authorList>
    </citation>
    <scope>NUCLEOTIDE SEQUENCE</scope>
    <source>
        <strain evidence="2">PacBioINE</strain>
    </source>
</reference>
<evidence type="ECO:0000259" key="1">
    <source>
        <dbReference type="PROSITE" id="PS51671"/>
    </source>
</evidence>
<feature type="domain" description="ACT" evidence="1">
    <location>
        <begin position="46"/>
        <end position="114"/>
    </location>
</feature>
<dbReference type="InterPro" id="IPR045739">
    <property type="entry name" value="ACT_dom_pair"/>
</dbReference>
<dbReference type="GO" id="GO:0016829">
    <property type="term" value="F:lyase activity"/>
    <property type="evidence" value="ECO:0007669"/>
    <property type="project" value="UniProtKB-KW"/>
</dbReference>